<reference evidence="2" key="1">
    <citation type="journal article" date="2020" name="Microb. Genom.">
        <title>Genetic diversity of clinical and environmental Mucorales isolates obtained from an investigation of mucormycosis cases among solid organ transplant recipients.</title>
        <authorList>
            <person name="Nguyen M.H."/>
            <person name="Kaul D."/>
            <person name="Muto C."/>
            <person name="Cheng S.J."/>
            <person name="Richter R.A."/>
            <person name="Bruno V.M."/>
            <person name="Liu G."/>
            <person name="Beyhan S."/>
            <person name="Sundermann A.J."/>
            <person name="Mounaud S."/>
            <person name="Pasculle A.W."/>
            <person name="Nierman W.C."/>
            <person name="Driscoll E."/>
            <person name="Cumbie R."/>
            <person name="Clancy C.J."/>
            <person name="Dupont C.L."/>
        </authorList>
    </citation>
    <scope>NUCLEOTIDE SEQUENCE</scope>
    <source>
        <strain evidence="2">GL11</strain>
    </source>
</reference>
<evidence type="ECO:0000313" key="3">
    <source>
        <dbReference type="Proteomes" id="UP000716291"/>
    </source>
</evidence>
<dbReference type="Gene3D" id="1.10.20.10">
    <property type="entry name" value="Histone, subunit A"/>
    <property type="match status" value="1"/>
</dbReference>
<dbReference type="OrthoDB" id="5382203at2759"/>
<feature type="region of interest" description="Disordered" evidence="1">
    <location>
        <begin position="198"/>
        <end position="253"/>
    </location>
</feature>
<name>A0A9P6WZ66_RHIOR</name>
<gene>
    <name evidence="2" type="ORF">G6F64_011406</name>
</gene>
<proteinExistence type="predicted"/>
<dbReference type="EMBL" id="JAANQT010002761">
    <property type="protein sequence ID" value="KAG1301882.1"/>
    <property type="molecule type" value="Genomic_DNA"/>
</dbReference>
<comment type="caution">
    <text evidence="2">The sequence shown here is derived from an EMBL/GenBank/DDBJ whole genome shotgun (WGS) entry which is preliminary data.</text>
</comment>
<organism evidence="2 3">
    <name type="scientific">Rhizopus oryzae</name>
    <name type="common">Mucormycosis agent</name>
    <name type="synonym">Rhizopus arrhizus var. delemar</name>
    <dbReference type="NCBI Taxonomy" id="64495"/>
    <lineage>
        <taxon>Eukaryota</taxon>
        <taxon>Fungi</taxon>
        <taxon>Fungi incertae sedis</taxon>
        <taxon>Mucoromycota</taxon>
        <taxon>Mucoromycotina</taxon>
        <taxon>Mucoromycetes</taxon>
        <taxon>Mucorales</taxon>
        <taxon>Mucorineae</taxon>
        <taxon>Rhizopodaceae</taxon>
        <taxon>Rhizopus</taxon>
    </lineage>
</organism>
<feature type="compositionally biased region" description="Basic residues" evidence="1">
    <location>
        <begin position="221"/>
        <end position="237"/>
    </location>
</feature>
<dbReference type="GO" id="GO:0046982">
    <property type="term" value="F:protein heterodimerization activity"/>
    <property type="evidence" value="ECO:0007669"/>
    <property type="project" value="InterPro"/>
</dbReference>
<keyword evidence="3" id="KW-1185">Reference proteome</keyword>
<dbReference type="InterPro" id="IPR009072">
    <property type="entry name" value="Histone-fold"/>
</dbReference>
<dbReference type="AlphaFoldDB" id="A0A9P6WZ66"/>
<dbReference type="Proteomes" id="UP000716291">
    <property type="component" value="Unassembled WGS sequence"/>
</dbReference>
<feature type="compositionally biased region" description="Polar residues" evidence="1">
    <location>
        <begin position="300"/>
        <end position="313"/>
    </location>
</feature>
<feature type="region of interest" description="Disordered" evidence="1">
    <location>
        <begin position="288"/>
        <end position="313"/>
    </location>
</feature>
<evidence type="ECO:0000313" key="2">
    <source>
        <dbReference type="EMBL" id="KAG1301882.1"/>
    </source>
</evidence>
<sequence length="417" mass="46933">MSKAATYICQRVAHAILPETLRISTDGLFYINSFIDEFLFMLLTATKPIHVLNIKSNIQLKLLPNNLGRNALIEADVELMEATSCKQGTEYEISDIQTACAQHCTLSDYKSPSSDAVIIYLTAIVEHMAEYLLTSIADQTEGDYIRVRDVLIGLSNDPKVNHLFHKMNLKKQLQKKVNINLNTPTTLSSIHNETKFESSSTIHSSAASSRKSIDSDTSCKSSKKRFSFFNTSKKKNRQSNQPSLPTNTLSSPHPSPLATDFECLFQSGQTKKVSLTPNRLKSIEITHQQPTPVCTPPLTPASSLASRPSQRSRQSVILEEETIERPSSSVFKRISVGTRPPSFHECLLKQDEFSKSKIENQGLVYLVPSTLRHRVKTAHRSCQTEDTIEEDDKEEWFIDDCNNNDEEHVVEWLLGFN</sequence>
<feature type="compositionally biased region" description="Low complexity" evidence="1">
    <location>
        <begin position="198"/>
        <end position="220"/>
    </location>
</feature>
<protein>
    <submittedName>
        <fullName evidence="2">Uncharacterized protein</fullName>
    </submittedName>
</protein>
<feature type="compositionally biased region" description="Polar residues" evidence="1">
    <location>
        <begin position="238"/>
        <end position="252"/>
    </location>
</feature>
<evidence type="ECO:0000256" key="1">
    <source>
        <dbReference type="SAM" id="MobiDB-lite"/>
    </source>
</evidence>
<accession>A0A9P6WZ66</accession>